<keyword evidence="3 5" id="KW-1133">Transmembrane helix</keyword>
<name>A0AB39BRP4_9BACI</name>
<feature type="transmembrane region" description="Helical" evidence="5">
    <location>
        <begin position="6"/>
        <end position="27"/>
    </location>
</feature>
<evidence type="ECO:0000256" key="4">
    <source>
        <dbReference type="ARBA" id="ARBA00023136"/>
    </source>
</evidence>
<accession>A0AB39BRP4</accession>
<organism evidence="6">
    <name type="scientific">Alkalihalophilus sp. As8PL</name>
    <dbReference type="NCBI Taxonomy" id="3237103"/>
    <lineage>
        <taxon>Bacteria</taxon>
        <taxon>Bacillati</taxon>
        <taxon>Bacillota</taxon>
        <taxon>Bacilli</taxon>
        <taxon>Bacillales</taxon>
        <taxon>Bacillaceae</taxon>
        <taxon>Alkalihalophilus</taxon>
    </lineage>
</organism>
<reference evidence="6" key="1">
    <citation type="submission" date="2024-07" db="EMBL/GenBank/DDBJ databases">
        <title>Identification and characteristics of an arsenic-resistant bacterial isolate, which belongs to a novel species.</title>
        <authorList>
            <person name="Juszczyk A."/>
            <person name="Kowalczyk A."/>
            <person name="Was K."/>
            <person name="Kosowicz W."/>
            <person name="Budzyn A."/>
            <person name="Latowski D."/>
        </authorList>
    </citation>
    <scope>NUCLEOTIDE SEQUENCE</scope>
    <source>
        <strain evidence="6">As8PL</strain>
    </source>
</reference>
<gene>
    <name evidence="6" type="ORF">AB3N04_16890</name>
</gene>
<evidence type="ECO:0000313" key="6">
    <source>
        <dbReference type="EMBL" id="XDI36359.1"/>
    </source>
</evidence>
<keyword evidence="2 5" id="KW-0812">Transmembrane</keyword>
<feature type="transmembrane region" description="Helical" evidence="5">
    <location>
        <begin position="89"/>
        <end position="111"/>
    </location>
</feature>
<sequence>MAIYSLSVYEFILLALAVFRLTHLLVFDEITEFMRKPFQELKEERDENGEIFQYFTGRGKGIQRFIGDLLSCYWCTGIWAAIFLYVGFIYFPLVFVVMVNIFALAGVAAFIETAIKRLNH</sequence>
<dbReference type="InterPro" id="IPR010773">
    <property type="entry name" value="Mycophage_PG1_Gp7"/>
</dbReference>
<dbReference type="AlphaFoldDB" id="A0AB39BRP4"/>
<evidence type="ECO:0000256" key="5">
    <source>
        <dbReference type="SAM" id="Phobius"/>
    </source>
</evidence>
<evidence type="ECO:0000256" key="1">
    <source>
        <dbReference type="ARBA" id="ARBA00004651"/>
    </source>
</evidence>
<dbReference type="InterPro" id="IPR036640">
    <property type="entry name" value="ABC1_TM_sf"/>
</dbReference>
<dbReference type="SUPFAM" id="SSF90123">
    <property type="entry name" value="ABC transporter transmembrane region"/>
    <property type="match status" value="1"/>
</dbReference>
<comment type="subcellular location">
    <subcellularLocation>
        <location evidence="1">Cell membrane</location>
        <topology evidence="1">Multi-pass membrane protein</topology>
    </subcellularLocation>
</comment>
<dbReference type="GO" id="GO:0005524">
    <property type="term" value="F:ATP binding"/>
    <property type="evidence" value="ECO:0007669"/>
    <property type="project" value="InterPro"/>
</dbReference>
<dbReference type="RefSeq" id="WP_368503815.1">
    <property type="nucleotide sequence ID" value="NZ_CP162551.1"/>
</dbReference>
<proteinExistence type="predicted"/>
<dbReference type="GO" id="GO:0005886">
    <property type="term" value="C:plasma membrane"/>
    <property type="evidence" value="ECO:0007669"/>
    <property type="project" value="UniProtKB-SubCell"/>
</dbReference>
<dbReference type="EMBL" id="CP162551">
    <property type="protein sequence ID" value="XDI36359.1"/>
    <property type="molecule type" value="Genomic_DNA"/>
</dbReference>
<keyword evidence="4 5" id="KW-0472">Membrane</keyword>
<protein>
    <submittedName>
        <fullName evidence="6">DUF1360 domain-containing protein</fullName>
    </submittedName>
</protein>
<feature type="transmembrane region" description="Helical" evidence="5">
    <location>
        <begin position="65"/>
        <end position="83"/>
    </location>
</feature>
<evidence type="ECO:0000256" key="2">
    <source>
        <dbReference type="ARBA" id="ARBA00022692"/>
    </source>
</evidence>
<dbReference type="Pfam" id="PF07098">
    <property type="entry name" value="DUF1360"/>
    <property type="match status" value="1"/>
</dbReference>
<evidence type="ECO:0000256" key="3">
    <source>
        <dbReference type="ARBA" id="ARBA00022989"/>
    </source>
</evidence>